<accession>A0ABR5DFC1</accession>
<sequence length="242" mass="27519">MENDALINELHAVTMNPMQAPDLQYFKRYNISEDSFLKIKQINDVVTEQAMELNRLNGPLSDKQMQIQLQQMDEMVNSLKETFIVISKLKVSLQDTLKESKTSQGITKWMYIISFCLGLALIVSAVVFAVMDRPILAIAFGTFGMVDIVAHFIADPPARLQESRSNYVQLTGLTLAWFKETINNDGCLANLKMFTPEVLQNYNSLSESYVANTGKFFKMMEDLAEPQNKKKEKEQSAPEEKK</sequence>
<feature type="transmembrane region" description="Helical" evidence="2">
    <location>
        <begin position="135"/>
        <end position="154"/>
    </location>
</feature>
<dbReference type="Proteomes" id="UP000033497">
    <property type="component" value="Unassembled WGS sequence"/>
</dbReference>
<comment type="caution">
    <text evidence="3">The sequence shown here is derived from an EMBL/GenBank/DDBJ whole genome shotgun (WGS) entry which is preliminary data.</text>
</comment>
<keyword evidence="2" id="KW-0812">Transmembrane</keyword>
<name>A0ABR5DFC1_9FLAO</name>
<keyword evidence="2" id="KW-0472">Membrane</keyword>
<gene>
    <name evidence="3" type="ORF">MB09_13925</name>
</gene>
<protein>
    <submittedName>
        <fullName evidence="3">Uncharacterized protein</fullName>
    </submittedName>
</protein>
<evidence type="ECO:0000256" key="1">
    <source>
        <dbReference type="SAM" id="MobiDB-lite"/>
    </source>
</evidence>
<reference evidence="3 4" key="1">
    <citation type="submission" date="2014-10" db="EMBL/GenBank/DDBJ databases">
        <title>Genome sequencing of Vitellibacter vladivostokensis KMM 3516.</title>
        <authorList>
            <person name="Thevarajoo S."/>
            <person name="Selvaratnam C."/>
            <person name="Goh K.M."/>
            <person name="Chong C.S."/>
        </authorList>
    </citation>
    <scope>NUCLEOTIDE SEQUENCE [LARGE SCALE GENOMIC DNA]</scope>
    <source>
        <strain evidence="3 4">KMM 3516</strain>
    </source>
</reference>
<proteinExistence type="predicted"/>
<evidence type="ECO:0000313" key="3">
    <source>
        <dbReference type="EMBL" id="KJJ37470.1"/>
    </source>
</evidence>
<feature type="transmembrane region" description="Helical" evidence="2">
    <location>
        <begin position="109"/>
        <end position="129"/>
    </location>
</feature>
<keyword evidence="4" id="KW-1185">Reference proteome</keyword>
<dbReference type="EMBL" id="JSVU01000011">
    <property type="protein sequence ID" value="KJJ37470.1"/>
    <property type="molecule type" value="Genomic_DNA"/>
</dbReference>
<organism evidence="3 4">
    <name type="scientific">Aequorivita vladivostokensis</name>
    <dbReference type="NCBI Taxonomy" id="171194"/>
    <lineage>
        <taxon>Bacteria</taxon>
        <taxon>Pseudomonadati</taxon>
        <taxon>Bacteroidota</taxon>
        <taxon>Flavobacteriia</taxon>
        <taxon>Flavobacteriales</taxon>
        <taxon>Flavobacteriaceae</taxon>
        <taxon>Aequorivita</taxon>
    </lineage>
</organism>
<keyword evidence="2" id="KW-1133">Transmembrane helix</keyword>
<feature type="region of interest" description="Disordered" evidence="1">
    <location>
        <begin position="222"/>
        <end position="242"/>
    </location>
</feature>
<evidence type="ECO:0000256" key="2">
    <source>
        <dbReference type="SAM" id="Phobius"/>
    </source>
</evidence>
<evidence type="ECO:0000313" key="4">
    <source>
        <dbReference type="Proteomes" id="UP000033497"/>
    </source>
</evidence>
<feature type="compositionally biased region" description="Basic and acidic residues" evidence="1">
    <location>
        <begin position="227"/>
        <end position="242"/>
    </location>
</feature>
<dbReference type="RefSeq" id="WP_045081530.1">
    <property type="nucleotide sequence ID" value="NZ_JSVU01000011.1"/>
</dbReference>